<evidence type="ECO:0000313" key="3">
    <source>
        <dbReference type="Proteomes" id="UP000070371"/>
    </source>
</evidence>
<dbReference type="AlphaFoldDB" id="A0A126V1R9"/>
<evidence type="ECO:0000313" key="2">
    <source>
        <dbReference type="EMBL" id="AML52234.1"/>
    </source>
</evidence>
<sequence length="106" mass="11161">MIRKSSSILCLVLAVLSASLFVRHASGENITAQNNGREQVTVSGSLVTRANGVDCPQIKTNDGTLIAISYISPEIPMGTHVVVSGVYAIVTDCLGRVVVAQETTVF</sequence>
<dbReference type="EMBL" id="CP014327">
    <property type="protein sequence ID" value="AML52234.1"/>
    <property type="molecule type" value="Genomic_DNA"/>
</dbReference>
<accession>A0A126V1R9</accession>
<dbReference type="OrthoDB" id="7876245at2"/>
<organism evidence="2 3">
    <name type="scientific">Falsihalocynthiibacter arcticus</name>
    <dbReference type="NCBI Taxonomy" id="1579316"/>
    <lineage>
        <taxon>Bacteria</taxon>
        <taxon>Pseudomonadati</taxon>
        <taxon>Pseudomonadota</taxon>
        <taxon>Alphaproteobacteria</taxon>
        <taxon>Rhodobacterales</taxon>
        <taxon>Roseobacteraceae</taxon>
        <taxon>Falsihalocynthiibacter</taxon>
    </lineage>
</organism>
<keyword evidence="3" id="KW-1185">Reference proteome</keyword>
<feature type="chain" id="PRO_5007443226" description="DUF5666 domain-containing protein" evidence="1">
    <location>
        <begin position="25"/>
        <end position="106"/>
    </location>
</feature>
<feature type="signal peptide" evidence="1">
    <location>
        <begin position="1"/>
        <end position="24"/>
    </location>
</feature>
<name>A0A126V1R9_9RHOB</name>
<proteinExistence type="predicted"/>
<evidence type="ECO:0000256" key="1">
    <source>
        <dbReference type="SAM" id="SignalP"/>
    </source>
</evidence>
<dbReference type="RefSeq" id="WP_039001194.1">
    <property type="nucleotide sequence ID" value="NZ_CP014327.1"/>
</dbReference>
<dbReference type="KEGG" id="hat:RC74_14000"/>
<protein>
    <recommendedName>
        <fullName evidence="4">DUF5666 domain-containing protein</fullName>
    </recommendedName>
</protein>
<reference evidence="2 3" key="1">
    <citation type="submission" date="2016-02" db="EMBL/GenBank/DDBJ databases">
        <title>Complete genome sequence of Halocynthiibacter arcticus PAMC 20958t from arctic marine sediment.</title>
        <authorList>
            <person name="Lee Y.M."/>
            <person name="Baek K."/>
            <person name="Lee H.K."/>
            <person name="Shin S.C."/>
        </authorList>
    </citation>
    <scope>NUCLEOTIDE SEQUENCE [LARGE SCALE GENOMIC DNA]</scope>
    <source>
        <strain evidence="2">PAMC 20958</strain>
    </source>
</reference>
<evidence type="ECO:0008006" key="4">
    <source>
        <dbReference type="Google" id="ProtNLM"/>
    </source>
</evidence>
<gene>
    <name evidence="2" type="ORF">RC74_14000</name>
</gene>
<keyword evidence="1" id="KW-0732">Signal</keyword>
<dbReference type="Proteomes" id="UP000070371">
    <property type="component" value="Chromosome"/>
</dbReference>